<gene>
    <name evidence="3" type="ORF">F7D09_1157</name>
</gene>
<evidence type="ECO:0000313" key="3">
    <source>
        <dbReference type="EMBL" id="KAB7790348.1"/>
    </source>
</evidence>
<dbReference type="EMBL" id="WBVT01000015">
    <property type="protein sequence ID" value="KAB7790348.1"/>
    <property type="molecule type" value="Genomic_DNA"/>
</dbReference>
<feature type="transmembrane region" description="Helical" evidence="2">
    <location>
        <begin position="118"/>
        <end position="143"/>
    </location>
</feature>
<feature type="transmembrane region" description="Helical" evidence="2">
    <location>
        <begin position="539"/>
        <end position="557"/>
    </location>
</feature>
<reference evidence="3 4" key="1">
    <citation type="submission" date="2019-09" db="EMBL/GenBank/DDBJ databases">
        <title>Characterization of the phylogenetic diversity of two novel species belonging to the genus Bifidobacterium: Bifidobacterium cebidarum sp. nov. and Bifidobacterium leontopitheci sp. nov.</title>
        <authorList>
            <person name="Lugli G.A."/>
            <person name="Duranti S."/>
            <person name="Milani C."/>
            <person name="Turroni F."/>
            <person name="Ventura M."/>
        </authorList>
    </citation>
    <scope>NUCLEOTIDE SEQUENCE [LARGE SCALE GENOMIC DNA]</scope>
    <source>
        <strain evidence="3 4">LMG 31471</strain>
    </source>
</reference>
<evidence type="ECO:0000256" key="1">
    <source>
        <dbReference type="SAM" id="MobiDB-lite"/>
    </source>
</evidence>
<keyword evidence="2" id="KW-0472">Membrane</keyword>
<dbReference type="Proteomes" id="UP000441772">
    <property type="component" value="Unassembled WGS sequence"/>
</dbReference>
<feature type="region of interest" description="Disordered" evidence="1">
    <location>
        <begin position="441"/>
        <end position="462"/>
    </location>
</feature>
<name>A0A6I1GQI1_9BIFI</name>
<evidence type="ECO:0000256" key="2">
    <source>
        <dbReference type="SAM" id="Phobius"/>
    </source>
</evidence>
<dbReference type="PANTHER" id="PTHR38454:SF1">
    <property type="entry name" value="INTEGRAL MEMBRANE PROTEIN"/>
    <property type="match status" value="1"/>
</dbReference>
<dbReference type="AlphaFoldDB" id="A0A6I1GQI1"/>
<dbReference type="Pfam" id="PF09586">
    <property type="entry name" value="YfhO"/>
    <property type="match status" value="1"/>
</dbReference>
<feature type="transmembrane region" description="Helical" evidence="2">
    <location>
        <begin position="25"/>
        <end position="44"/>
    </location>
</feature>
<keyword evidence="2" id="KW-0812">Transmembrane</keyword>
<organism evidence="3 4">
    <name type="scientific">Bifidobacterium leontopitheci</name>
    <dbReference type="NCBI Taxonomy" id="2650774"/>
    <lineage>
        <taxon>Bacteria</taxon>
        <taxon>Bacillati</taxon>
        <taxon>Actinomycetota</taxon>
        <taxon>Actinomycetes</taxon>
        <taxon>Bifidobacteriales</taxon>
        <taxon>Bifidobacteriaceae</taxon>
        <taxon>Bifidobacterium</taxon>
    </lineage>
</organism>
<feature type="transmembrane region" description="Helical" evidence="2">
    <location>
        <begin position="56"/>
        <end position="78"/>
    </location>
</feature>
<evidence type="ECO:0000313" key="4">
    <source>
        <dbReference type="Proteomes" id="UP000441772"/>
    </source>
</evidence>
<keyword evidence="2" id="KW-1133">Transmembrane helix</keyword>
<keyword evidence="4" id="KW-1185">Reference proteome</keyword>
<dbReference type="PANTHER" id="PTHR38454">
    <property type="entry name" value="INTEGRAL MEMBRANE PROTEIN-RELATED"/>
    <property type="match status" value="1"/>
</dbReference>
<comment type="caution">
    <text evidence="3">The sequence shown here is derived from an EMBL/GenBank/DDBJ whole genome shotgun (WGS) entry which is preliminary data.</text>
</comment>
<dbReference type="InterPro" id="IPR018580">
    <property type="entry name" value="Uncharacterised_YfhO"/>
</dbReference>
<protein>
    <submittedName>
        <fullName evidence="3">Bacterial membrane protein YfhO</fullName>
    </submittedName>
</protein>
<sequence>MLLLIFTGTFNLIFTHLPMINTSAKFRVIVLLNFSLAALVGMNIDDLLTKHKDYKSVRVQTWAAAIVPAVAFAIALWRKSGVFNRASDDAIHQVVAASTSVALYVIVVIMLTVSLNKLIAFICTFAMMATTAVDMGTFAYQYFPMIEADAPTVPTATASIRYLQQNTKQQEKILSTGAWTFFSSTNMMYGLRDILGHSFLYTNHDVAEYYKAFDDEIFDNSPTHPLVDKIDNYNLLKYMGVKYILSVSGTTLSPQDFEGNVTPLDGAGNGNAVSQTFTAEANDLSSISVPLGLNGQRKTGTVKATVIDTQSGKQVRQATLKLSKLTDNASASFVFKPITDSQGKRYSVVFSANVPKGKNVAVYFWNSDKYVGDATIGNTAQANDVAASFGYGRPWSDGMTTRELPEYSKQIQLTDTVKVFKTNAEVIDAMKKKYEPNTIFFSSESDSPDSEDTSKQTPLSSDESVTDIVNYANGNIDFNVNVDHDRYVLVNEYNDGNWKAYIDGKETTIYRGNSLFRAINVPAGQHSVQLRYEPASLKVFFIIMGVGVLLLIVPVCFRKRLNQKADRLKPAVVA</sequence>
<accession>A0A6I1GQI1</accession>
<proteinExistence type="predicted"/>
<feature type="transmembrane region" description="Helical" evidence="2">
    <location>
        <begin position="90"/>
        <end position="111"/>
    </location>
</feature>